<keyword evidence="6" id="KW-0732">Signal</keyword>
<evidence type="ECO:0000256" key="4">
    <source>
        <dbReference type="ARBA" id="ARBA00022801"/>
    </source>
</evidence>
<dbReference type="PRINTS" id="PR00724">
    <property type="entry name" value="CRBOXYPTASEC"/>
</dbReference>
<dbReference type="EMBL" id="VDEP01000076">
    <property type="protein sequence ID" value="KAA1132810.1"/>
    <property type="molecule type" value="Genomic_DNA"/>
</dbReference>
<dbReference type="AlphaFoldDB" id="A0A5B0MSI4"/>
<sequence length="587" mass="65059">MLLRGSPTALAQTITLLFSLLGNTTAWAVNPFQTLNQFSQNAAFGQRPGFQQLGVPQSFQNGQNGFQPGMGQQYSAQPDMGQQQLGTGQQYGSQPGAQSGMNPQYGSQSGQPATTGGSASTFPLRFSSQAAQKFYVDGKTLPFVEFDAGPSYAGLIPLSSDPNEKRKFFFWFWPAAQAVGANDLTFWTNGGPGCSSLESLLQETGPISWKFGQARPTQNQYSWTNATSMLYVEHPIGTGYSVGTPTATNQTDISRDLFNFFTQWLQVFPEMNGKNFWLSGESYAGFYVPYLADYIYSYQSNLNLKLMGMYLVNPTLSWTVLHEQMPIFPLVKRYEHVFALNETFMSTISRLHQECGYADYLAKYEVYPPPRGPFPAPEVGFYMEHQQSNSSCDTFNMVYEAAKLANPAFNVYQILDTPPSFWDVLDAPQRWPGMQGDAVYFNREDVKQALHVPTTGKWIECSPGVFPDGDKSLPPAVSILSSVIDRNKRSVIASGQTDMVMINQGTKLVLQNMTWGHDQGFRKPINKDFIIAGQGSTGRFSTERGLTLVEIEKAGHMVPQYQPRGAFQILQFLLGQAESPSASWPSA</sequence>
<dbReference type="Pfam" id="PF00450">
    <property type="entry name" value="Peptidase_S10"/>
    <property type="match status" value="1"/>
</dbReference>
<dbReference type="SUPFAM" id="SSF53474">
    <property type="entry name" value="alpha/beta-Hydrolases"/>
    <property type="match status" value="1"/>
</dbReference>
<evidence type="ECO:0000256" key="3">
    <source>
        <dbReference type="ARBA" id="ARBA00022670"/>
    </source>
</evidence>
<keyword evidence="2 6" id="KW-0121">Carboxypeptidase</keyword>
<evidence type="ECO:0000313" key="8">
    <source>
        <dbReference type="EMBL" id="KAA1076853.1"/>
    </source>
</evidence>
<gene>
    <name evidence="8" type="ORF">PGT21_022252</name>
    <name evidence="9" type="ORF">PGTUg99_005037</name>
    <name evidence="10" type="ORF">PGTUg99_017781</name>
</gene>
<dbReference type="InterPro" id="IPR018202">
    <property type="entry name" value="Ser_caboxypep_ser_AS"/>
</dbReference>
<dbReference type="Proteomes" id="UP000325313">
    <property type="component" value="Unassembled WGS sequence"/>
</dbReference>
<name>A0A5B0MSI4_PUCGR</name>
<accession>A0A5B0MSI4</accession>
<proteinExistence type="inferred from homology"/>
<evidence type="ECO:0000256" key="2">
    <source>
        <dbReference type="ARBA" id="ARBA00022645"/>
    </source>
</evidence>
<evidence type="ECO:0000256" key="5">
    <source>
        <dbReference type="ARBA" id="ARBA00023180"/>
    </source>
</evidence>
<feature type="chain" id="PRO_5033905478" description="Carboxypeptidase" evidence="6">
    <location>
        <begin position="29"/>
        <end position="587"/>
    </location>
</feature>
<dbReference type="InterPro" id="IPR001563">
    <property type="entry name" value="Peptidase_S10"/>
</dbReference>
<evidence type="ECO:0000313" key="9">
    <source>
        <dbReference type="EMBL" id="KAA1078829.1"/>
    </source>
</evidence>
<dbReference type="OrthoDB" id="443318at2759"/>
<dbReference type="EMBL" id="VSWC01000145">
    <property type="protein sequence ID" value="KAA1076853.1"/>
    <property type="molecule type" value="Genomic_DNA"/>
</dbReference>
<evidence type="ECO:0000256" key="1">
    <source>
        <dbReference type="ARBA" id="ARBA00009431"/>
    </source>
</evidence>
<comment type="caution">
    <text evidence="9">The sequence shown here is derived from an EMBL/GenBank/DDBJ whole genome shotgun (WGS) entry which is preliminary data.</text>
</comment>
<dbReference type="Proteomes" id="UP000324748">
    <property type="component" value="Unassembled WGS sequence"/>
</dbReference>
<keyword evidence="4 6" id="KW-0378">Hydrolase</keyword>
<dbReference type="GO" id="GO:0004185">
    <property type="term" value="F:serine-type carboxypeptidase activity"/>
    <property type="evidence" value="ECO:0007669"/>
    <property type="project" value="UniProtKB-UniRule"/>
</dbReference>
<keyword evidence="11" id="KW-1185">Reference proteome</keyword>
<feature type="compositionally biased region" description="Low complexity" evidence="7">
    <location>
        <begin position="81"/>
        <end position="94"/>
    </location>
</feature>
<dbReference type="PANTHER" id="PTHR11802">
    <property type="entry name" value="SERINE PROTEASE FAMILY S10 SERINE CARBOXYPEPTIDASE"/>
    <property type="match status" value="1"/>
</dbReference>
<dbReference type="PROSITE" id="PS00131">
    <property type="entry name" value="CARBOXYPEPT_SER_SER"/>
    <property type="match status" value="1"/>
</dbReference>
<evidence type="ECO:0000256" key="7">
    <source>
        <dbReference type="SAM" id="MobiDB-lite"/>
    </source>
</evidence>
<dbReference type="EMBL" id="VDEP01000446">
    <property type="protein sequence ID" value="KAA1078829.1"/>
    <property type="molecule type" value="Genomic_DNA"/>
</dbReference>
<comment type="similarity">
    <text evidence="1 6">Belongs to the peptidase S10 family.</text>
</comment>
<feature type="signal peptide" evidence="6">
    <location>
        <begin position="1"/>
        <end position="28"/>
    </location>
</feature>
<evidence type="ECO:0000313" key="12">
    <source>
        <dbReference type="Proteomes" id="UP000325313"/>
    </source>
</evidence>
<organism evidence="9 12">
    <name type="scientific">Puccinia graminis f. sp. tritici</name>
    <dbReference type="NCBI Taxonomy" id="56615"/>
    <lineage>
        <taxon>Eukaryota</taxon>
        <taxon>Fungi</taxon>
        <taxon>Dikarya</taxon>
        <taxon>Basidiomycota</taxon>
        <taxon>Pucciniomycotina</taxon>
        <taxon>Pucciniomycetes</taxon>
        <taxon>Pucciniales</taxon>
        <taxon>Pucciniaceae</taxon>
        <taxon>Puccinia</taxon>
    </lineage>
</organism>
<evidence type="ECO:0000313" key="10">
    <source>
        <dbReference type="EMBL" id="KAA1132810.1"/>
    </source>
</evidence>
<protein>
    <recommendedName>
        <fullName evidence="6">Carboxypeptidase</fullName>
        <ecNumber evidence="6">3.4.16.-</ecNumber>
    </recommendedName>
</protein>
<dbReference type="Gene3D" id="3.40.50.1820">
    <property type="entry name" value="alpha/beta hydrolase"/>
    <property type="match status" value="1"/>
</dbReference>
<evidence type="ECO:0000313" key="11">
    <source>
        <dbReference type="Proteomes" id="UP000324748"/>
    </source>
</evidence>
<dbReference type="PANTHER" id="PTHR11802:SF479">
    <property type="entry name" value="CARBOXYPEPTIDASE"/>
    <property type="match status" value="1"/>
</dbReference>
<feature type="region of interest" description="Disordered" evidence="7">
    <location>
        <begin position="49"/>
        <end position="121"/>
    </location>
</feature>
<evidence type="ECO:0000256" key="6">
    <source>
        <dbReference type="RuleBase" id="RU361156"/>
    </source>
</evidence>
<dbReference type="EC" id="3.4.16.-" evidence="6"/>
<keyword evidence="5" id="KW-0325">Glycoprotein</keyword>
<dbReference type="InterPro" id="IPR029058">
    <property type="entry name" value="AB_hydrolase_fold"/>
</dbReference>
<feature type="compositionally biased region" description="Polar residues" evidence="7">
    <location>
        <begin position="95"/>
        <end position="121"/>
    </location>
</feature>
<reference evidence="11 12" key="1">
    <citation type="submission" date="2019-05" db="EMBL/GenBank/DDBJ databases">
        <title>Emergence of the Ug99 lineage of the wheat stem rust pathogen through somatic hybridization.</title>
        <authorList>
            <person name="Li F."/>
            <person name="Upadhyaya N.M."/>
            <person name="Sperschneider J."/>
            <person name="Matny O."/>
            <person name="Nguyen-Phuc H."/>
            <person name="Mago R."/>
            <person name="Raley C."/>
            <person name="Miller M.E."/>
            <person name="Silverstein K.A.T."/>
            <person name="Henningsen E."/>
            <person name="Hirsch C.D."/>
            <person name="Visser B."/>
            <person name="Pretorius Z.A."/>
            <person name="Steffenson B.J."/>
            <person name="Schwessinger B."/>
            <person name="Dodds P.N."/>
            <person name="Figueroa M."/>
        </authorList>
    </citation>
    <scope>NUCLEOTIDE SEQUENCE [LARGE SCALE GENOMIC DNA]</scope>
    <source>
        <strain evidence="8">21-0</strain>
        <strain evidence="9 12">Ug99</strain>
    </source>
</reference>
<dbReference type="GO" id="GO:0006508">
    <property type="term" value="P:proteolysis"/>
    <property type="evidence" value="ECO:0007669"/>
    <property type="project" value="UniProtKB-KW"/>
</dbReference>
<feature type="compositionally biased region" description="Polar residues" evidence="7">
    <location>
        <begin position="54"/>
        <end position="76"/>
    </location>
</feature>
<keyword evidence="3 6" id="KW-0645">Protease</keyword>